<name>A0A4Y9ZLK8_9AGAM</name>
<sequence>MDSSMIALVKIPLFFICALLYHWSATPPSPTTESTEEEYESHEKSLPSVNRRIGRLEHPLFIWWTSNSLKGLYWGLGLAEVAMVLARQFPSSPLAAQILHLITGPNNPHIADVGTPSLIYLAGAALVMIGSIIRIACFRVMGRQFTFRLTILHNHKLITSGPYAVVRHPSYAGGMLQLLGAAMARFGPGSLWWEVMRHALVGKVLFANMLFSTGMAVYYFTRGEKEDEYLRKAFGSEWDEWARRVPDRYLPGIW</sequence>
<dbReference type="Pfam" id="PF04140">
    <property type="entry name" value="ICMT"/>
    <property type="match status" value="1"/>
</dbReference>
<comment type="similarity">
    <text evidence="5">Belongs to the class VI-like SAM-binding methyltransferase superfamily. Isoprenylcysteine carboxyl methyltransferase family.</text>
</comment>
<evidence type="ECO:0000256" key="3">
    <source>
        <dbReference type="ARBA" id="ARBA00022989"/>
    </source>
</evidence>
<keyword evidence="5" id="KW-0808">Transferase</keyword>
<dbReference type="OrthoDB" id="422086at2759"/>
<dbReference type="GO" id="GO:0004671">
    <property type="term" value="F:protein C-terminal S-isoprenylcysteine carboxyl O-methyltransferase activity"/>
    <property type="evidence" value="ECO:0007669"/>
    <property type="project" value="UniProtKB-EC"/>
</dbReference>
<keyword evidence="5" id="KW-0489">Methyltransferase</keyword>
<dbReference type="PANTHER" id="PTHR12714:SF9">
    <property type="entry name" value="PROTEIN-S-ISOPRENYLCYSTEINE O-METHYLTRANSFERASE"/>
    <property type="match status" value="1"/>
</dbReference>
<keyword evidence="3 5" id="KW-1133">Transmembrane helix</keyword>
<dbReference type="EC" id="2.1.1.100" evidence="5"/>
<keyword evidence="7" id="KW-1185">Reference proteome</keyword>
<gene>
    <name evidence="6" type="ORF">EWM64_g8509</name>
</gene>
<feature type="transmembrane region" description="Helical" evidence="5">
    <location>
        <begin position="118"/>
        <end position="138"/>
    </location>
</feature>
<keyword evidence="2 5" id="KW-0812">Transmembrane</keyword>
<reference evidence="6 7" key="1">
    <citation type="submission" date="2019-02" db="EMBL/GenBank/DDBJ databases">
        <title>Genome sequencing of the rare red list fungi Hericium alpestre (H. flagellum).</title>
        <authorList>
            <person name="Buettner E."/>
            <person name="Kellner H."/>
        </authorList>
    </citation>
    <scope>NUCLEOTIDE SEQUENCE [LARGE SCALE GENOMIC DNA]</scope>
    <source>
        <strain evidence="6 7">DSM 108284</strain>
    </source>
</reference>
<comment type="catalytic activity">
    <reaction evidence="5">
        <text>[protein]-C-terminal S-[(2E,6E)-farnesyl]-L-cysteine + S-adenosyl-L-methionine = [protein]-C-terminal S-[(2E,6E)-farnesyl]-L-cysteine methyl ester + S-adenosyl-L-homocysteine</text>
        <dbReference type="Rhea" id="RHEA:21672"/>
        <dbReference type="Rhea" id="RHEA-COMP:12125"/>
        <dbReference type="Rhea" id="RHEA-COMP:12126"/>
        <dbReference type="ChEBI" id="CHEBI:57856"/>
        <dbReference type="ChEBI" id="CHEBI:59789"/>
        <dbReference type="ChEBI" id="CHEBI:90510"/>
        <dbReference type="ChEBI" id="CHEBI:90511"/>
        <dbReference type="EC" id="2.1.1.100"/>
    </reaction>
</comment>
<evidence type="ECO:0000256" key="1">
    <source>
        <dbReference type="ARBA" id="ARBA00004141"/>
    </source>
</evidence>
<evidence type="ECO:0000256" key="2">
    <source>
        <dbReference type="ARBA" id="ARBA00022692"/>
    </source>
</evidence>
<dbReference type="PANTHER" id="PTHR12714">
    <property type="entry name" value="PROTEIN-S ISOPRENYLCYSTEINE O-METHYLTRANSFERASE"/>
    <property type="match status" value="1"/>
</dbReference>
<keyword evidence="4 5" id="KW-0472">Membrane</keyword>
<dbReference type="Gene3D" id="1.20.120.1630">
    <property type="match status" value="1"/>
</dbReference>
<comment type="caution">
    <text evidence="6">The sequence shown here is derived from an EMBL/GenBank/DDBJ whole genome shotgun (WGS) entry which is preliminary data.</text>
</comment>
<dbReference type="InterPro" id="IPR007269">
    <property type="entry name" value="ICMT_MeTrfase"/>
</dbReference>
<keyword evidence="5" id="KW-0949">S-adenosyl-L-methionine</keyword>
<evidence type="ECO:0000256" key="5">
    <source>
        <dbReference type="RuleBase" id="RU362022"/>
    </source>
</evidence>
<comment type="caution">
    <text evidence="5">Lacks conserved residue(s) required for the propagation of feature annotation.</text>
</comment>
<evidence type="ECO:0000313" key="7">
    <source>
        <dbReference type="Proteomes" id="UP000298061"/>
    </source>
</evidence>
<accession>A0A4Y9ZLK8</accession>
<dbReference type="STRING" id="135208.A0A4Y9ZLK8"/>
<proteinExistence type="inferred from homology"/>
<protein>
    <recommendedName>
        <fullName evidence="5">Protein-S-isoprenylcysteine O-methyltransferase</fullName>
        <ecNumber evidence="5">2.1.1.100</ecNumber>
    </recommendedName>
</protein>
<evidence type="ECO:0000256" key="4">
    <source>
        <dbReference type="ARBA" id="ARBA00023136"/>
    </source>
</evidence>
<evidence type="ECO:0000313" key="6">
    <source>
        <dbReference type="EMBL" id="TFY75505.1"/>
    </source>
</evidence>
<dbReference type="EMBL" id="SFCI01001547">
    <property type="protein sequence ID" value="TFY75505.1"/>
    <property type="molecule type" value="Genomic_DNA"/>
</dbReference>
<comment type="subcellular location">
    <subcellularLocation>
        <location evidence="5">Endoplasmic reticulum membrane</location>
        <topology evidence="5">Multi-pass membrane protein</topology>
    </subcellularLocation>
    <subcellularLocation>
        <location evidence="1">Membrane</location>
        <topology evidence="1">Multi-pass membrane protein</topology>
    </subcellularLocation>
</comment>
<dbReference type="Proteomes" id="UP000298061">
    <property type="component" value="Unassembled WGS sequence"/>
</dbReference>
<keyword evidence="5" id="KW-0256">Endoplasmic reticulum</keyword>
<dbReference type="GO" id="GO:0032259">
    <property type="term" value="P:methylation"/>
    <property type="evidence" value="ECO:0007669"/>
    <property type="project" value="UniProtKB-KW"/>
</dbReference>
<feature type="transmembrane region" description="Helical" evidence="5">
    <location>
        <begin position="7"/>
        <end position="24"/>
    </location>
</feature>
<dbReference type="GO" id="GO:0005789">
    <property type="term" value="C:endoplasmic reticulum membrane"/>
    <property type="evidence" value="ECO:0007669"/>
    <property type="project" value="UniProtKB-SubCell"/>
</dbReference>
<organism evidence="6 7">
    <name type="scientific">Hericium alpestre</name>
    <dbReference type="NCBI Taxonomy" id="135208"/>
    <lineage>
        <taxon>Eukaryota</taxon>
        <taxon>Fungi</taxon>
        <taxon>Dikarya</taxon>
        <taxon>Basidiomycota</taxon>
        <taxon>Agaricomycotina</taxon>
        <taxon>Agaricomycetes</taxon>
        <taxon>Russulales</taxon>
        <taxon>Hericiaceae</taxon>
        <taxon>Hericium</taxon>
    </lineage>
</organism>
<feature type="transmembrane region" description="Helical" evidence="5">
    <location>
        <begin position="200"/>
        <end position="220"/>
    </location>
</feature>
<dbReference type="AlphaFoldDB" id="A0A4Y9ZLK8"/>